<name>A0A1I7G8Z2_9BACT</name>
<keyword evidence="3 8" id="KW-0808">Transferase</keyword>
<dbReference type="GO" id="GO:0000175">
    <property type="term" value="F:3'-5'-RNA exonuclease activity"/>
    <property type="evidence" value="ECO:0007669"/>
    <property type="project" value="TreeGrafter"/>
</dbReference>
<dbReference type="SUPFAM" id="SSF54211">
    <property type="entry name" value="Ribosomal protein S5 domain 2-like"/>
    <property type="match status" value="2"/>
</dbReference>
<dbReference type="PROSITE" id="PS50084">
    <property type="entry name" value="KH_TYPE_1"/>
    <property type="match status" value="1"/>
</dbReference>
<gene>
    <name evidence="8" type="primary">pnp</name>
    <name evidence="10" type="ORF">SAMN04487941_0830</name>
</gene>
<dbReference type="FunFam" id="3.30.230.70:FF:000001">
    <property type="entry name" value="Polyribonucleotide nucleotidyltransferase"/>
    <property type="match status" value="1"/>
</dbReference>
<keyword evidence="4 8" id="KW-0548">Nucleotidyltransferase</keyword>
<dbReference type="GO" id="GO:0005829">
    <property type="term" value="C:cytosol"/>
    <property type="evidence" value="ECO:0007669"/>
    <property type="project" value="UniProtKB-ARBA"/>
</dbReference>
<dbReference type="RefSeq" id="WP_068839778.1">
    <property type="nucleotide sequence ID" value="NZ_BMXC01000001.1"/>
</dbReference>
<dbReference type="Pfam" id="PF03726">
    <property type="entry name" value="PNPase"/>
    <property type="match status" value="1"/>
</dbReference>
<organism evidence="10 11">
    <name type="scientific">Pontibacter akesuensis</name>
    <dbReference type="NCBI Taxonomy" id="388950"/>
    <lineage>
        <taxon>Bacteria</taxon>
        <taxon>Pseudomonadati</taxon>
        <taxon>Bacteroidota</taxon>
        <taxon>Cytophagia</taxon>
        <taxon>Cytophagales</taxon>
        <taxon>Hymenobacteraceae</taxon>
        <taxon>Pontibacter</taxon>
    </lineage>
</organism>
<dbReference type="InterPro" id="IPR015847">
    <property type="entry name" value="ExoRNase_PH_dom2"/>
</dbReference>
<dbReference type="EMBL" id="FPCA01000001">
    <property type="protein sequence ID" value="SFU44910.1"/>
    <property type="molecule type" value="Genomic_DNA"/>
</dbReference>
<dbReference type="InterPro" id="IPR020568">
    <property type="entry name" value="Ribosomal_Su5_D2-typ_SF"/>
</dbReference>
<evidence type="ECO:0000256" key="8">
    <source>
        <dbReference type="HAMAP-Rule" id="MF_01595"/>
    </source>
</evidence>
<dbReference type="PIRSF" id="PIRSF005499">
    <property type="entry name" value="PNPase"/>
    <property type="match status" value="1"/>
</dbReference>
<dbReference type="Gene3D" id="2.40.50.140">
    <property type="entry name" value="Nucleic acid-binding proteins"/>
    <property type="match status" value="1"/>
</dbReference>
<dbReference type="PROSITE" id="PS50126">
    <property type="entry name" value="S1"/>
    <property type="match status" value="1"/>
</dbReference>
<dbReference type="FunFam" id="2.40.50.140:FF:000189">
    <property type="entry name" value="Polyribonucleotide nucleotidyltransferase, putative"/>
    <property type="match status" value="1"/>
</dbReference>
<dbReference type="Proteomes" id="UP000182491">
    <property type="component" value="Unassembled WGS sequence"/>
</dbReference>
<dbReference type="InterPro" id="IPR003029">
    <property type="entry name" value="S1_domain"/>
</dbReference>
<proteinExistence type="inferred from homology"/>
<keyword evidence="6 8" id="KW-0460">Magnesium</keyword>
<dbReference type="NCBIfam" id="TIGR03591">
    <property type="entry name" value="polynuc_phos"/>
    <property type="match status" value="1"/>
</dbReference>
<dbReference type="GO" id="GO:0004654">
    <property type="term" value="F:polyribonucleotide nucleotidyltransferase activity"/>
    <property type="evidence" value="ECO:0007669"/>
    <property type="project" value="UniProtKB-UniRule"/>
</dbReference>
<dbReference type="FunFam" id="3.30.230.70:FF:000002">
    <property type="entry name" value="Polyribonucleotide nucleotidyltransferase"/>
    <property type="match status" value="1"/>
</dbReference>
<dbReference type="InterPro" id="IPR015848">
    <property type="entry name" value="PNPase_PH_RNA-bd_bac/org-type"/>
</dbReference>
<dbReference type="STRING" id="388950.GCA_001611675_03965"/>
<comment type="function">
    <text evidence="8">Involved in mRNA degradation. Catalyzes the phosphorolysis of single-stranded polyribonucleotides processively in the 3'- to 5'-direction.</text>
</comment>
<dbReference type="InterPro" id="IPR012340">
    <property type="entry name" value="NA-bd_OB-fold"/>
</dbReference>
<accession>A0A1I7G8Z2</accession>
<dbReference type="PANTHER" id="PTHR11252">
    <property type="entry name" value="POLYRIBONUCLEOTIDE NUCLEOTIDYLTRANSFERASE"/>
    <property type="match status" value="1"/>
</dbReference>
<sequence>MSYNAITKSIFLPDGREITIETGKLAKQADGSVVVKMGNTMLLAAVVSNQDAREGVDFLPLSVDYQEKFASSGKIPGGFLRREARLSDYEILVSRLVDRVLRPLFPQDYHSETQMTINLISADTDIMPDALAALAASAAIAVSDIPFNGPISEVRVARIDGKLVINPSVTDLQRADIELMVGASMDSVVMVEGEMSEVSEAEMLEAIQYAHEAIKVQCQAQLDLAEAVGKTEKRTYSHETHDEELRQKVYAATYDKAYEVAKRGRANKSERSEGFKAVRDEFIESLGEDHNYDLGLIKTYYHDVEKEAVRNMILSDRTRLDGRQLDEIRPIWSEVNYLPATHGSAVFTRGETQSLTTVTLGTKLDEQMIDSAMVSGTNKFLLHYNFPAFSTGEVRPNRGPGRREVGHGNLALRALKKVLPSEDQNPYTIRIVSDILESNGSSSMATVCAGSLALMDAGVPIKAPVSGIAMGLITDEQTGKFAVLSDILGDEDHLGDMDFKVTGTEKGITACQMDIKVKGLSYDILSQALQQANAGRLHILKEMSKTLSAPNADYKPHTPRSFNIVVDKEFIGAIIGPGGKVIQQIQKDTGATIIIEEKNEKGHVNIFASNQESMDQAVNKIKGIAAQPEMGEVYIGKVKSIQPYGAFVEFMPGKDGLLHISEIKHGRLETMDGVLEIGEEIKVKLVDVDKKTGKFKLSRKAILPKPGEEVAQ</sequence>
<dbReference type="InterPro" id="IPR012162">
    <property type="entry name" value="PNPase"/>
</dbReference>
<dbReference type="OrthoDB" id="9804305at2"/>
<evidence type="ECO:0000313" key="10">
    <source>
        <dbReference type="EMBL" id="SFU44910.1"/>
    </source>
</evidence>
<dbReference type="AlphaFoldDB" id="A0A1I7G8Z2"/>
<feature type="domain" description="S1 motif" evidence="9">
    <location>
        <begin position="631"/>
        <end position="700"/>
    </location>
</feature>
<dbReference type="GO" id="GO:0000287">
    <property type="term" value="F:magnesium ion binding"/>
    <property type="evidence" value="ECO:0007669"/>
    <property type="project" value="UniProtKB-UniRule"/>
</dbReference>
<dbReference type="CDD" id="cd11364">
    <property type="entry name" value="RNase_PH_PNPase_2"/>
    <property type="match status" value="1"/>
</dbReference>
<dbReference type="InterPro" id="IPR004088">
    <property type="entry name" value="KH_dom_type_1"/>
</dbReference>
<dbReference type="InterPro" id="IPR036345">
    <property type="entry name" value="ExoRNase_PH_dom2_sf"/>
</dbReference>
<dbReference type="GO" id="GO:0006402">
    <property type="term" value="P:mRNA catabolic process"/>
    <property type="evidence" value="ECO:0007669"/>
    <property type="project" value="UniProtKB-UniRule"/>
</dbReference>
<comment type="subcellular location">
    <subcellularLocation>
        <location evidence="8">Cytoplasm</location>
    </subcellularLocation>
</comment>
<protein>
    <recommendedName>
        <fullName evidence="8">Polyribonucleotide nucleotidyltransferase</fullName>
        <ecNumber evidence="8">2.7.7.8</ecNumber>
    </recommendedName>
    <alternativeName>
        <fullName evidence="8">Polynucleotide phosphorylase</fullName>
        <shortName evidence="8">PNPase</shortName>
    </alternativeName>
</protein>
<dbReference type="CDD" id="cd02393">
    <property type="entry name" value="KH-I_PNPase"/>
    <property type="match status" value="1"/>
</dbReference>
<evidence type="ECO:0000256" key="6">
    <source>
        <dbReference type="ARBA" id="ARBA00022842"/>
    </source>
</evidence>
<comment type="similarity">
    <text evidence="1 8">Belongs to the polyribonucleotide nucleotidyltransferase family.</text>
</comment>
<dbReference type="GO" id="GO:0003723">
    <property type="term" value="F:RNA binding"/>
    <property type="evidence" value="ECO:0007669"/>
    <property type="project" value="UniProtKB-UniRule"/>
</dbReference>
<evidence type="ECO:0000256" key="4">
    <source>
        <dbReference type="ARBA" id="ARBA00022695"/>
    </source>
</evidence>
<dbReference type="GO" id="GO:0006396">
    <property type="term" value="P:RNA processing"/>
    <property type="evidence" value="ECO:0007669"/>
    <property type="project" value="InterPro"/>
</dbReference>
<dbReference type="Gene3D" id="3.30.230.70">
    <property type="entry name" value="GHMP Kinase, N-terminal domain"/>
    <property type="match status" value="2"/>
</dbReference>
<dbReference type="PANTHER" id="PTHR11252:SF0">
    <property type="entry name" value="POLYRIBONUCLEOTIDE NUCLEOTIDYLTRANSFERASE 1, MITOCHONDRIAL"/>
    <property type="match status" value="1"/>
</dbReference>
<evidence type="ECO:0000256" key="1">
    <source>
        <dbReference type="ARBA" id="ARBA00007404"/>
    </source>
</evidence>
<dbReference type="CDD" id="cd11363">
    <property type="entry name" value="RNase_PH_PNPase_1"/>
    <property type="match status" value="1"/>
</dbReference>
<reference evidence="11" key="1">
    <citation type="submission" date="2016-10" db="EMBL/GenBank/DDBJ databases">
        <authorList>
            <person name="Varghese N."/>
        </authorList>
    </citation>
    <scope>NUCLEOTIDE SEQUENCE [LARGE SCALE GENOMIC DNA]</scope>
    <source>
        <strain evidence="11">DSM 18820</strain>
    </source>
</reference>
<keyword evidence="2 8" id="KW-0963">Cytoplasm</keyword>
<feature type="binding site" evidence="8">
    <location>
        <position position="498"/>
    </location>
    <ligand>
        <name>Mg(2+)</name>
        <dbReference type="ChEBI" id="CHEBI:18420"/>
    </ligand>
</feature>
<dbReference type="EC" id="2.7.7.8" evidence="8"/>
<evidence type="ECO:0000259" key="9">
    <source>
        <dbReference type="PROSITE" id="PS50126"/>
    </source>
</evidence>
<dbReference type="Pfam" id="PF00013">
    <property type="entry name" value="KH_1"/>
    <property type="match status" value="1"/>
</dbReference>
<dbReference type="InterPro" id="IPR027408">
    <property type="entry name" value="PNPase/RNase_PH_dom_sf"/>
</dbReference>
<dbReference type="InterPro" id="IPR001247">
    <property type="entry name" value="ExoRNase_PH_dom1"/>
</dbReference>
<keyword evidence="11" id="KW-1185">Reference proteome</keyword>
<evidence type="ECO:0000256" key="2">
    <source>
        <dbReference type="ARBA" id="ARBA00022490"/>
    </source>
</evidence>
<dbReference type="Pfam" id="PF00575">
    <property type="entry name" value="S1"/>
    <property type="match status" value="1"/>
</dbReference>
<keyword evidence="7 8" id="KW-0694">RNA-binding</keyword>
<dbReference type="HAMAP" id="MF_01595">
    <property type="entry name" value="PNPase"/>
    <property type="match status" value="1"/>
</dbReference>
<dbReference type="InterPro" id="IPR004087">
    <property type="entry name" value="KH_dom"/>
</dbReference>
<dbReference type="FunFam" id="3.30.1370.10:FF:000001">
    <property type="entry name" value="Polyribonucleotide nucleotidyltransferase"/>
    <property type="match status" value="1"/>
</dbReference>
<dbReference type="SUPFAM" id="SSF50249">
    <property type="entry name" value="Nucleic acid-binding proteins"/>
    <property type="match status" value="1"/>
</dbReference>
<feature type="binding site" evidence="8">
    <location>
        <position position="492"/>
    </location>
    <ligand>
        <name>Mg(2+)</name>
        <dbReference type="ChEBI" id="CHEBI:18420"/>
    </ligand>
</feature>
<dbReference type="CDD" id="cd04472">
    <property type="entry name" value="S1_PNPase"/>
    <property type="match status" value="1"/>
</dbReference>
<evidence type="ECO:0000256" key="7">
    <source>
        <dbReference type="ARBA" id="ARBA00022884"/>
    </source>
</evidence>
<evidence type="ECO:0000256" key="3">
    <source>
        <dbReference type="ARBA" id="ARBA00022679"/>
    </source>
</evidence>
<dbReference type="SMART" id="SM00316">
    <property type="entry name" value="S1"/>
    <property type="match status" value="1"/>
</dbReference>
<evidence type="ECO:0000313" key="11">
    <source>
        <dbReference type="Proteomes" id="UP000182491"/>
    </source>
</evidence>
<dbReference type="NCBIfam" id="NF008805">
    <property type="entry name" value="PRK11824.1"/>
    <property type="match status" value="1"/>
</dbReference>
<keyword evidence="5 8" id="KW-0479">Metal-binding</keyword>
<dbReference type="Gene3D" id="3.30.1370.10">
    <property type="entry name" value="K Homology domain, type 1"/>
    <property type="match status" value="1"/>
</dbReference>
<comment type="catalytic activity">
    <reaction evidence="8">
        <text>RNA(n+1) + phosphate = RNA(n) + a ribonucleoside 5'-diphosphate</text>
        <dbReference type="Rhea" id="RHEA:22096"/>
        <dbReference type="Rhea" id="RHEA-COMP:14527"/>
        <dbReference type="Rhea" id="RHEA-COMP:17342"/>
        <dbReference type="ChEBI" id="CHEBI:43474"/>
        <dbReference type="ChEBI" id="CHEBI:57930"/>
        <dbReference type="ChEBI" id="CHEBI:140395"/>
        <dbReference type="EC" id="2.7.7.8"/>
    </reaction>
</comment>
<comment type="cofactor">
    <cofactor evidence="8">
        <name>Mg(2+)</name>
        <dbReference type="ChEBI" id="CHEBI:18420"/>
    </cofactor>
</comment>
<dbReference type="Pfam" id="PF01138">
    <property type="entry name" value="RNase_PH"/>
    <property type="match status" value="2"/>
</dbReference>
<dbReference type="SUPFAM" id="SSF55666">
    <property type="entry name" value="Ribonuclease PH domain 2-like"/>
    <property type="match status" value="2"/>
</dbReference>
<dbReference type="InterPro" id="IPR036612">
    <property type="entry name" value="KH_dom_type_1_sf"/>
</dbReference>
<evidence type="ECO:0000256" key="5">
    <source>
        <dbReference type="ARBA" id="ARBA00022723"/>
    </source>
</evidence>
<dbReference type="Pfam" id="PF03725">
    <property type="entry name" value="RNase_PH_C"/>
    <property type="match status" value="1"/>
</dbReference>
<dbReference type="SMART" id="SM00322">
    <property type="entry name" value="KH"/>
    <property type="match status" value="1"/>
</dbReference>
<dbReference type="SUPFAM" id="SSF54791">
    <property type="entry name" value="Eukaryotic type KH-domain (KH-domain type I)"/>
    <property type="match status" value="1"/>
</dbReference>